<sequence>MQLLRSFWAPCFTVNKSNRVKLTTGCVLIAVYTAVLHLVLFTYFVDVWSGGRSDTFYSPLFEFSKSGMNVICGILTGEVKGMLSLRPVCRELPSVSRGSQRPENSKVFRSHTAIGCDRMLPSVGVSHSTAELVTTSISYKCPFTYDLCLLIVLNVSRYIQWPSQPITSVNPRNTVTICEIHADHQHEDSNAAASSTNDIYYFEVKENSKAGTFVGRIPTKPGFTYRFSEDPQKFVLMPQTGVILTSDKPADRETKDFYDLVVLSSSPTYPLEVKIKILDMNDNAPYWPAYINPNITFSESAPVGTKLIIETAIDLDEGNLNYEIVPDPREYRNTYGSRSPFKLSYNISSSFLHLEVCDKLDRETRSNYTVNISAIDDGGLTAYLVLNVQILDVNDNSPIFDHSDYSVSLNESIGKSVSILQVRATDADEEGNENSEISYYLLSEDYFTIDPLTGIIFTAKEGPLDCGTSVSLANADYKKICVFTVFANDHGIPRQNGRAYVTINLLDNNDHDPQIKFRYFSRSDHAIVDENTANGSVVAAVSVVDLDHGANGETTLAIVDGNQFGHFRLESIGNSHIIRVNGSLDREKISRYNLTITAHDHGTPPRSSTANLIISVNDVNDHEQLNSAIFVSEDAPVGYKVFDASSVSQSDSSNDNRRNYKLVNCSVCDQSVFAADLNSGKILLKNAVDRESRSKYVLEVKLSDGAFVSLRKLEVIVTDVNDNPPFFNQSSYSFDIPENTERGVVVGKIEAHDIDEVSTTIVYKLVSKFGFDNPLFALNEKTGQFTLTRHLDYESDARHYILLCEASDGVFRSKKVHVYFNVVNVNDNRPIFDPMSYRVEVLENQTIDSQIICVSATDADMKDMLSGDSESGDDFSPLRYYFQSGENGSDLKFASKTTSNVQEFEIDEMSGCIKLVHMLDRETKSKYDLIVVADDGKFKASATVQISIKDTNDNAPKFDAQTPTILTVPENQEIDSVIYTFKAIDLDEVPNNYIQFELENDWKAGGSEKFFPFSIGSIDGLLRLTGKLDRETLDTYFLLVRAKDYGLKSSEVHVTVQVLDVNDNAPQFEQSEFRVNLPENTSIDTRIIKFKATDLDSPDKINYRISSGDLFGHFKIVDDELVLVSALDYEQVKTFDVKIEAIDVAGNFDFANVHIEVTNVHDEAPKFLNAPFYVNWPENEIGVLGQFEAIAEVIANQYENRITYLLKNNSFPFFDLNSTNAVLKVVKPIDRESMGKNSIIELTVIAIDKRLPRLTGEGFVYINVTDLNDNEPSFSSKNYEFSLQENQIYYAKEAFGKLVATDEDPTDVINFEIVEPEAKALFFVESRSGEISLQSDLIFDREMKSNYRFTVLAKDGKYEDTATVNILIGDVNDCKPMFVGISSAHISFPQQSKVEMIVSLQMINSLPNDLFVFGLMVSDCDQQDSLNSRIEFSIENKASLNQLFIIDKYTGVVRLTTIPDGNVFRLNIIAEDSATTDKLSSQLTVELKIINDERSKQMRLLQQVATVSVSESEKVNKVIYHFQVMPNRNGVKLSILGGDPYDQFKIDHHFLRISKPLDYERTKFYDLFIKVSEKNKEETDFEIIKMRVEVINENDNRPTFDYQVYNATIIEEVEEPIMVTQLFASDLDNDNERSNGKLKYSIIEPLDAPFRIDPKHGTIWTTSKVDRELHSQYNLVVAVEDETGLSSTCRLCVTVQDKNDNPPRFTRLFSANITENSPVGTFVIQVTSSDKDVGAFAQATYSFIGTSEVFEIEPTTGEVFVIGSIDREVKDEYLLMVSANDGSWKAQTTLTINILDLNDNPPKFESDLYEFRREVNSKSGSIGVVKAVDPDKGMNALVSYSFKQRTPHFVIDSHTGEIFLKRQQTYKNDLELFNRHNLTVIASDKGSVPQSASASVIITIVPNTELSGSVKHKSIEIPIPINLKNNTVVYKFNYTVFLKSEISGKKVLETLGDKVQYKGEGLVEIGERFAFKLKSVHEEVDLLVRITEANEYSPIFTSTQSQVVVNENEDVNSVLTLVKATDADSDKANSAIHYELTVLDWKWNEKAVDYYHRVIKKKHKVVDSNDFSFLHSINQSEARHILYPFRLEPSNGTLMLQTKLDYELITEYRIECIAKDSSWFHPKNASTFLNVNVIDINDNVPIFANTVNNVQIMEVFENNPIGHVIGKVTAIDFDSLRYSQINYELANNYDSQMFTISSKTGQIQVLISFDFEQKREFKLEVIAKNDNSVYSSVLVIVKVKNVNEFKPKFNKKSFEFNLVENSPIGTVIGSLKGSASDEDFNDTIYYCLIMYKKFGVDMDNTGLISIRSVINFEAESHKEAEEFRFTVIAKNAGPIRSESDYDEATLIINLIKANGSPMFNQSTFSCKYGETHEDCKDQYSVINPGAMSVGHLPHPLPTSSPSSTLLHPPLHNQVSNHSQPTAPPPPPPLHKQRPPDVIESPPGAHTAPPLPPVTQRAPPPSFLAASSDNYSDILAAAEHYDLENASSIAPSDIDIVYHYKGFNSREMNVPLHHRHAPLARLSPSVSELTAPRILTLQDLSPSSGVPPCPPPPPSNKHQPLVPSSKEMDSIDDDDDANTDDSFTCSEFDNNYDLSKKEKGLMF</sequence>
<feature type="domain" description="Cadherin" evidence="13">
    <location>
        <begin position="1805"/>
        <end position="1920"/>
    </location>
</feature>
<dbReference type="SUPFAM" id="SSF49313">
    <property type="entry name" value="Cadherin-like"/>
    <property type="match status" value="19"/>
</dbReference>
<feature type="domain" description="Cadherin" evidence="13">
    <location>
        <begin position="1705"/>
        <end position="1804"/>
    </location>
</feature>
<evidence type="ECO:0000256" key="4">
    <source>
        <dbReference type="ARBA" id="ARBA00022737"/>
    </source>
</evidence>
<feature type="domain" description="Cadherin" evidence="13">
    <location>
        <begin position="1997"/>
        <end position="2143"/>
    </location>
</feature>
<evidence type="ECO:0000256" key="9">
    <source>
        <dbReference type="ARBA" id="ARBA00023180"/>
    </source>
</evidence>
<evidence type="ECO:0000313" key="15">
    <source>
        <dbReference type="EMBL" id="RWS14741.1"/>
    </source>
</evidence>
<name>A0A3S3QVP5_9ACAR</name>
<feature type="region of interest" description="Disordered" evidence="11">
    <location>
        <begin position="2390"/>
        <end position="2464"/>
    </location>
</feature>
<feature type="domain" description="Cadherin" evidence="13">
    <location>
        <begin position="289"/>
        <end position="400"/>
    </location>
</feature>
<dbReference type="OrthoDB" id="6252479at2759"/>
<feature type="domain" description="Cadherin" evidence="13">
    <location>
        <begin position="196"/>
        <end position="287"/>
    </location>
</feature>
<dbReference type="GO" id="GO:0005509">
    <property type="term" value="F:calcium ion binding"/>
    <property type="evidence" value="ECO:0007669"/>
    <property type="project" value="UniProtKB-UniRule"/>
</dbReference>
<reference evidence="15" key="2">
    <citation type="submission" date="2018-11" db="EMBL/GenBank/DDBJ databases">
        <title>Trombidioid mite genomics.</title>
        <authorList>
            <person name="Dong X."/>
        </authorList>
    </citation>
    <scope>NUCLEOTIDE SEQUENCE</scope>
    <source>
        <strain evidence="15">UoL-WK</strain>
    </source>
</reference>
<dbReference type="PANTHER" id="PTHR24025">
    <property type="entry name" value="DESMOGLEIN FAMILY MEMBER"/>
    <property type="match status" value="1"/>
</dbReference>
<evidence type="ECO:0000256" key="1">
    <source>
        <dbReference type="ARBA" id="ARBA00004370"/>
    </source>
</evidence>
<dbReference type="GO" id="GO:0060429">
    <property type="term" value="P:epithelium development"/>
    <property type="evidence" value="ECO:0007669"/>
    <property type="project" value="UniProtKB-ARBA"/>
</dbReference>
<dbReference type="FunFam" id="2.60.40.60:FF:000092">
    <property type="entry name" value="Protocadherin 8"/>
    <property type="match status" value="1"/>
</dbReference>
<feature type="domain" description="Cadherin" evidence="13">
    <location>
        <begin position="1275"/>
        <end position="1378"/>
    </location>
</feature>
<dbReference type="Proteomes" id="UP000285301">
    <property type="component" value="Unassembled WGS sequence"/>
</dbReference>
<feature type="domain" description="Cadherin" evidence="13">
    <location>
        <begin position="2250"/>
        <end position="2359"/>
    </location>
</feature>
<evidence type="ECO:0000256" key="6">
    <source>
        <dbReference type="ARBA" id="ARBA00022889"/>
    </source>
</evidence>
<evidence type="ECO:0000313" key="16">
    <source>
        <dbReference type="Proteomes" id="UP000285301"/>
    </source>
</evidence>
<reference evidence="15 16" key="1">
    <citation type="journal article" date="2018" name="Gigascience">
        <title>Genomes of trombidid mites reveal novel predicted allergens and laterally-transferred genes associated with secondary metabolism.</title>
        <authorList>
            <person name="Dong X."/>
            <person name="Chaisiri K."/>
            <person name="Xia D."/>
            <person name="Armstrong S.D."/>
            <person name="Fang Y."/>
            <person name="Donnelly M.J."/>
            <person name="Kadowaki T."/>
            <person name="McGarry J.W."/>
            <person name="Darby A.C."/>
            <person name="Makepeace B.L."/>
        </authorList>
    </citation>
    <scope>NUCLEOTIDE SEQUENCE [LARGE SCALE GENOMIC DNA]</scope>
    <source>
        <strain evidence="15">UoL-WK</strain>
    </source>
</reference>
<dbReference type="PANTHER" id="PTHR24025:SF23">
    <property type="entry name" value="NEURAL-CADHERIN"/>
    <property type="match status" value="1"/>
</dbReference>
<evidence type="ECO:0000256" key="3">
    <source>
        <dbReference type="ARBA" id="ARBA00022729"/>
    </source>
</evidence>
<keyword evidence="6" id="KW-0130">Cell adhesion</keyword>
<protein>
    <submittedName>
        <fullName evidence="15">Cadherin-related tumor suppressor-like protein</fullName>
    </submittedName>
</protein>
<feature type="domain" description="Cadherin" evidence="13">
    <location>
        <begin position="401"/>
        <end position="515"/>
    </location>
</feature>
<comment type="caution">
    <text evidence="15">The sequence shown here is derived from an EMBL/GenBank/DDBJ whole genome shotgun (WGS) entry which is preliminary data.</text>
</comment>
<keyword evidence="5 10" id="KW-0106">Calcium</keyword>
<proteinExistence type="predicted"/>
<evidence type="ECO:0000259" key="13">
    <source>
        <dbReference type="PROSITE" id="PS50268"/>
    </source>
</evidence>
<dbReference type="STRING" id="1965070.A0A3S3QVP5"/>
<evidence type="ECO:0000256" key="12">
    <source>
        <dbReference type="SAM" id="Phobius"/>
    </source>
</evidence>
<evidence type="ECO:0000313" key="14">
    <source>
        <dbReference type="EMBL" id="RWS13099.1"/>
    </source>
</evidence>
<feature type="compositionally biased region" description="Acidic residues" evidence="11">
    <location>
        <begin position="2569"/>
        <end position="2578"/>
    </location>
</feature>
<dbReference type="GO" id="GO:0005911">
    <property type="term" value="C:cell-cell junction"/>
    <property type="evidence" value="ECO:0007669"/>
    <property type="project" value="TreeGrafter"/>
</dbReference>
<feature type="domain" description="Cadherin" evidence="13">
    <location>
        <begin position="728"/>
        <end position="832"/>
    </location>
</feature>
<dbReference type="EMBL" id="NCKU01000631">
    <property type="protein sequence ID" value="RWS14741.1"/>
    <property type="molecule type" value="Genomic_DNA"/>
</dbReference>
<dbReference type="Pfam" id="PF00028">
    <property type="entry name" value="Cadherin"/>
    <property type="match status" value="10"/>
</dbReference>
<feature type="domain" description="Cadherin" evidence="13">
    <location>
        <begin position="1601"/>
        <end position="1705"/>
    </location>
</feature>
<feature type="compositionally biased region" description="Pro residues" evidence="11">
    <location>
        <begin position="2448"/>
        <end position="2461"/>
    </location>
</feature>
<feature type="domain" description="Cadherin" evidence="13">
    <location>
        <begin position="520"/>
        <end position="630"/>
    </location>
</feature>
<keyword evidence="3" id="KW-0732">Signal</keyword>
<dbReference type="CDD" id="cd11304">
    <property type="entry name" value="Cadherin_repeat"/>
    <property type="match status" value="19"/>
</dbReference>
<organism evidence="15 16">
    <name type="scientific">Dinothrombium tinctorium</name>
    <dbReference type="NCBI Taxonomy" id="1965070"/>
    <lineage>
        <taxon>Eukaryota</taxon>
        <taxon>Metazoa</taxon>
        <taxon>Ecdysozoa</taxon>
        <taxon>Arthropoda</taxon>
        <taxon>Chelicerata</taxon>
        <taxon>Arachnida</taxon>
        <taxon>Acari</taxon>
        <taxon>Acariformes</taxon>
        <taxon>Trombidiformes</taxon>
        <taxon>Prostigmata</taxon>
        <taxon>Anystina</taxon>
        <taxon>Parasitengona</taxon>
        <taxon>Trombidioidea</taxon>
        <taxon>Trombidiidae</taxon>
        <taxon>Dinothrombium</taxon>
    </lineage>
</organism>
<keyword evidence="16" id="KW-1185">Reference proteome</keyword>
<accession>A0A3S3QVP5</accession>
<feature type="domain" description="Cadherin" evidence="13">
    <location>
        <begin position="833"/>
        <end position="958"/>
    </location>
</feature>
<evidence type="ECO:0000256" key="8">
    <source>
        <dbReference type="ARBA" id="ARBA00023136"/>
    </source>
</evidence>
<keyword evidence="8 12" id="KW-0472">Membrane</keyword>
<evidence type="ECO:0000256" key="10">
    <source>
        <dbReference type="PROSITE-ProRule" id="PRU00043"/>
    </source>
</evidence>
<dbReference type="InterPro" id="IPR002126">
    <property type="entry name" value="Cadherin-like_dom"/>
</dbReference>
<dbReference type="FunFam" id="2.60.40.60:FF:000104">
    <property type="entry name" value="cadherin-23 isoform X1"/>
    <property type="match status" value="1"/>
</dbReference>
<dbReference type="PROSITE" id="PS00232">
    <property type="entry name" value="CADHERIN_1"/>
    <property type="match status" value="8"/>
</dbReference>
<dbReference type="GO" id="GO:0009653">
    <property type="term" value="P:anatomical structure morphogenesis"/>
    <property type="evidence" value="ECO:0007669"/>
    <property type="project" value="UniProtKB-ARBA"/>
</dbReference>
<evidence type="ECO:0000256" key="11">
    <source>
        <dbReference type="SAM" id="MobiDB-lite"/>
    </source>
</evidence>
<feature type="domain" description="Cadherin" evidence="13">
    <location>
        <begin position="960"/>
        <end position="1068"/>
    </location>
</feature>
<keyword evidence="4" id="KW-0677">Repeat</keyword>
<dbReference type="InterPro" id="IPR050971">
    <property type="entry name" value="Cadherin-domain_protein"/>
</dbReference>
<feature type="domain" description="Cadherin" evidence="13">
    <location>
        <begin position="1201"/>
        <end position="1274"/>
    </location>
</feature>
<feature type="region of interest" description="Disordered" evidence="11">
    <location>
        <begin position="2538"/>
        <end position="2589"/>
    </location>
</feature>
<feature type="domain" description="Cadherin" evidence="13">
    <location>
        <begin position="623"/>
        <end position="727"/>
    </location>
</feature>
<keyword evidence="2 12" id="KW-0812">Transmembrane</keyword>
<feature type="transmembrane region" description="Helical" evidence="12">
    <location>
        <begin position="20"/>
        <end position="45"/>
    </location>
</feature>
<dbReference type="FunFam" id="2.60.40.60:FF:000020">
    <property type="entry name" value="Dachsous cadherin-related 1b"/>
    <property type="match status" value="1"/>
</dbReference>
<dbReference type="InterPro" id="IPR020894">
    <property type="entry name" value="Cadherin_CS"/>
</dbReference>
<dbReference type="InterPro" id="IPR015919">
    <property type="entry name" value="Cadherin-like_sf"/>
</dbReference>
<evidence type="ECO:0000256" key="5">
    <source>
        <dbReference type="ARBA" id="ARBA00022837"/>
    </source>
</evidence>
<feature type="compositionally biased region" description="Low complexity" evidence="11">
    <location>
        <begin position="2391"/>
        <end position="2411"/>
    </location>
</feature>
<feature type="domain" description="Cadherin" evidence="13">
    <location>
        <begin position="1415"/>
        <end position="1500"/>
    </location>
</feature>
<dbReference type="PROSITE" id="PS50268">
    <property type="entry name" value="CADHERIN_2"/>
    <property type="match status" value="19"/>
</dbReference>
<dbReference type="FunFam" id="2.60.40.60:FF:000143">
    <property type="entry name" value="FAT atypical cadherin 4"/>
    <property type="match status" value="1"/>
</dbReference>
<feature type="domain" description="Cadherin" evidence="13">
    <location>
        <begin position="1069"/>
        <end position="1167"/>
    </location>
</feature>
<dbReference type="GO" id="GO:0005886">
    <property type="term" value="C:plasma membrane"/>
    <property type="evidence" value="ECO:0007669"/>
    <property type="project" value="InterPro"/>
</dbReference>
<dbReference type="PRINTS" id="PR00205">
    <property type="entry name" value="CADHERIN"/>
</dbReference>
<feature type="domain" description="Cadherin" evidence="13">
    <location>
        <begin position="2147"/>
        <end position="2249"/>
    </location>
</feature>
<feature type="domain" description="Cadherin" evidence="13">
    <location>
        <begin position="1501"/>
        <end position="1600"/>
    </location>
</feature>
<evidence type="ECO:0000256" key="7">
    <source>
        <dbReference type="ARBA" id="ARBA00022989"/>
    </source>
</evidence>
<dbReference type="Pfam" id="PF25374">
    <property type="entry name" value="Cadherin_FAT4_N"/>
    <property type="match status" value="1"/>
</dbReference>
<dbReference type="Gene3D" id="2.60.40.60">
    <property type="entry name" value="Cadherins"/>
    <property type="match status" value="19"/>
</dbReference>
<dbReference type="GO" id="GO:0007156">
    <property type="term" value="P:homophilic cell adhesion via plasma membrane adhesion molecules"/>
    <property type="evidence" value="ECO:0007669"/>
    <property type="project" value="InterPro"/>
</dbReference>
<dbReference type="EMBL" id="NCKU01001097">
    <property type="protein sequence ID" value="RWS13099.1"/>
    <property type="molecule type" value="Genomic_DNA"/>
</dbReference>
<feature type="compositionally biased region" description="Pro residues" evidence="11">
    <location>
        <begin position="2544"/>
        <end position="2554"/>
    </location>
</feature>
<dbReference type="FunFam" id="2.60.40.60:FF:000035">
    <property type="entry name" value="Protocadherin Fat 3"/>
    <property type="match status" value="1"/>
</dbReference>
<keyword evidence="9" id="KW-0325">Glycoprotein</keyword>
<keyword evidence="7 12" id="KW-1133">Transmembrane helix</keyword>
<evidence type="ECO:0000256" key="2">
    <source>
        <dbReference type="ARBA" id="ARBA00022692"/>
    </source>
</evidence>
<dbReference type="SMART" id="SM00112">
    <property type="entry name" value="CA"/>
    <property type="match status" value="19"/>
</dbReference>
<comment type="subcellular location">
    <subcellularLocation>
        <location evidence="1">Membrane</location>
    </subcellularLocation>
</comment>
<gene>
    <name evidence="15" type="ORF">B4U79_11529</name>
    <name evidence="14" type="ORF">B4U79_12063</name>
</gene>